<dbReference type="InterPro" id="IPR025890">
    <property type="entry name" value="Abhydrolase_bac"/>
</dbReference>
<reference evidence="2 3" key="1">
    <citation type="submission" date="2018-05" db="EMBL/GenBank/DDBJ databases">
        <title>Paenibacillus flagellatus sp. nov., isolated from selenium mineral soil.</title>
        <authorList>
            <person name="Dai X."/>
        </authorList>
    </citation>
    <scope>NUCLEOTIDE SEQUENCE [LARGE SCALE GENOMIC DNA]</scope>
    <source>
        <strain evidence="2 3">DXL2</strain>
    </source>
</reference>
<dbReference type="InterPro" id="IPR050261">
    <property type="entry name" value="FrsA_esterase"/>
</dbReference>
<dbReference type="OrthoDB" id="8183145at2"/>
<keyword evidence="3" id="KW-1185">Reference proteome</keyword>
<evidence type="ECO:0000313" key="3">
    <source>
        <dbReference type="Proteomes" id="UP000247476"/>
    </source>
</evidence>
<comment type="caution">
    <text evidence="2">The sequence shown here is derived from an EMBL/GenBank/DDBJ whole genome shotgun (WGS) entry which is preliminary data.</text>
</comment>
<dbReference type="GO" id="GO:0052689">
    <property type="term" value="F:carboxylic ester hydrolase activity"/>
    <property type="evidence" value="ECO:0007669"/>
    <property type="project" value="UniProtKB-ARBA"/>
</dbReference>
<proteinExistence type="predicted"/>
<dbReference type="AlphaFoldDB" id="A0A2V5K4X2"/>
<dbReference type="RefSeq" id="WP_110840339.1">
    <property type="nucleotide sequence ID" value="NZ_QJVJ01000005.1"/>
</dbReference>
<dbReference type="PANTHER" id="PTHR22946:SF9">
    <property type="entry name" value="POLYKETIDE TRANSFERASE AF380"/>
    <property type="match status" value="1"/>
</dbReference>
<dbReference type="Proteomes" id="UP000247476">
    <property type="component" value="Unassembled WGS sequence"/>
</dbReference>
<keyword evidence="1" id="KW-0378">Hydrolase</keyword>
<dbReference type="Pfam" id="PF12715">
    <property type="entry name" value="Abhydrolase_7"/>
    <property type="match status" value="1"/>
</dbReference>
<gene>
    <name evidence="2" type="ORF">DLM86_12425</name>
</gene>
<evidence type="ECO:0008006" key="4">
    <source>
        <dbReference type="Google" id="ProtNLM"/>
    </source>
</evidence>
<accession>A0A2V5K4X2</accession>
<evidence type="ECO:0000256" key="1">
    <source>
        <dbReference type="ARBA" id="ARBA00022801"/>
    </source>
</evidence>
<dbReference type="Gene3D" id="3.40.50.1820">
    <property type="entry name" value="alpha/beta hydrolase"/>
    <property type="match status" value="1"/>
</dbReference>
<name>A0A2V5K4X2_9BACL</name>
<dbReference type="InterPro" id="IPR029058">
    <property type="entry name" value="AB_hydrolase_fold"/>
</dbReference>
<sequence>MIHFDTNVYVRNMEAIVEREFDYRSVGAEGDWNEWQRRFRARLWEATGLAHIDRVNADVPLSPETVERLSFPGYVREKSYVQTEAGIRIPFYLLLPSNGQEPYPLVLAVHGHGRRGKEVYVGHFEDEQERQESLEGERDIALQAVAEGYAAIAMDVRGFWEMARADEVEAKKNNSCAELQKHAMMYGRTLIGERVHDMRRLIAYAGTRPEIDTSRIVITGNSGGGQVSLFTAALDERISVCVPGSFFSTFRGSLLEQSVWHCMCNFVPGMLRLGEMYDVAGLIAPRPLLCVNGERDAIFPIDSAREAIGHVQRIYAAMGAPDRCRLYVGHGGHRYYKEPVWPFVKTSLRLLD</sequence>
<dbReference type="SUPFAM" id="SSF53474">
    <property type="entry name" value="alpha/beta-Hydrolases"/>
    <property type="match status" value="1"/>
</dbReference>
<dbReference type="EMBL" id="QJVJ01000005">
    <property type="protein sequence ID" value="PYI54278.1"/>
    <property type="molecule type" value="Genomic_DNA"/>
</dbReference>
<evidence type="ECO:0000313" key="2">
    <source>
        <dbReference type="EMBL" id="PYI54278.1"/>
    </source>
</evidence>
<dbReference type="PANTHER" id="PTHR22946">
    <property type="entry name" value="DIENELACTONE HYDROLASE DOMAIN-CONTAINING PROTEIN-RELATED"/>
    <property type="match status" value="1"/>
</dbReference>
<organism evidence="2 3">
    <name type="scientific">Paenibacillus flagellatus</name>
    <dbReference type="NCBI Taxonomy" id="2211139"/>
    <lineage>
        <taxon>Bacteria</taxon>
        <taxon>Bacillati</taxon>
        <taxon>Bacillota</taxon>
        <taxon>Bacilli</taxon>
        <taxon>Bacillales</taxon>
        <taxon>Paenibacillaceae</taxon>
        <taxon>Paenibacillus</taxon>
    </lineage>
</organism>
<protein>
    <recommendedName>
        <fullName evidence="4">Acetylxylan esterase</fullName>
    </recommendedName>
</protein>